<dbReference type="EMBL" id="JAEQND010000012">
    <property type="protein sequence ID" value="MBL0427605.1"/>
    <property type="molecule type" value="Genomic_DNA"/>
</dbReference>
<keyword evidence="2" id="KW-1185">Reference proteome</keyword>
<comment type="caution">
    <text evidence="1">The sequence shown here is derived from an EMBL/GenBank/DDBJ whole genome shotgun (WGS) entry which is preliminary data.</text>
</comment>
<evidence type="ECO:0008006" key="3">
    <source>
        <dbReference type="Google" id="ProtNLM"/>
    </source>
</evidence>
<dbReference type="Proteomes" id="UP000622707">
    <property type="component" value="Unassembled WGS sequence"/>
</dbReference>
<organism evidence="1 2">
    <name type="scientific">Ramlibacter alkalitolerans</name>
    <dbReference type="NCBI Taxonomy" id="2039631"/>
    <lineage>
        <taxon>Bacteria</taxon>
        <taxon>Pseudomonadati</taxon>
        <taxon>Pseudomonadota</taxon>
        <taxon>Betaproteobacteria</taxon>
        <taxon>Burkholderiales</taxon>
        <taxon>Comamonadaceae</taxon>
        <taxon>Ramlibacter</taxon>
    </lineage>
</organism>
<accession>A0ABS1JVN7</accession>
<name>A0ABS1JVN7_9BURK</name>
<evidence type="ECO:0000313" key="2">
    <source>
        <dbReference type="Proteomes" id="UP000622707"/>
    </source>
</evidence>
<dbReference type="RefSeq" id="WP_201692233.1">
    <property type="nucleotide sequence ID" value="NZ_JAEQND010000012.1"/>
</dbReference>
<gene>
    <name evidence="1" type="ORF">JI746_20995</name>
</gene>
<protein>
    <recommendedName>
        <fullName evidence="3">Lipoprotein</fullName>
    </recommendedName>
</protein>
<sequence>MHLITRLSVLAAVVLAGCASQDPLYKGVAAGTGKHLVYRDTSGNVIRQFDYPDDAICRRVETLAGRAARCQDAPASGFQAQATLRYNPPGMLVQGHYADMARCRADTGTMSAGVELINGCTAQ</sequence>
<dbReference type="PROSITE" id="PS51257">
    <property type="entry name" value="PROKAR_LIPOPROTEIN"/>
    <property type="match status" value="1"/>
</dbReference>
<reference evidence="1 2" key="1">
    <citation type="journal article" date="2017" name="Int. J. Syst. Evol. Microbiol.">
        <title>Ramlibacter alkalitolerans sp. nov., alkali-tolerant bacterium isolated from soil of ginseng.</title>
        <authorList>
            <person name="Lee D.H."/>
            <person name="Cha C.J."/>
        </authorList>
    </citation>
    <scope>NUCLEOTIDE SEQUENCE [LARGE SCALE GENOMIC DNA]</scope>
    <source>
        <strain evidence="1 2">KACC 19305</strain>
    </source>
</reference>
<proteinExistence type="predicted"/>
<evidence type="ECO:0000313" key="1">
    <source>
        <dbReference type="EMBL" id="MBL0427605.1"/>
    </source>
</evidence>